<evidence type="ECO:0000256" key="2">
    <source>
        <dbReference type="ARBA" id="ARBA00022578"/>
    </source>
</evidence>
<name>A0A4P6HQI1_9BACT</name>
<dbReference type="InterPro" id="IPR025296">
    <property type="entry name" value="DUF4158"/>
</dbReference>
<organism evidence="7 8">
    <name type="scientific">Solidesulfovibrio carbinolicus</name>
    <dbReference type="NCBI Taxonomy" id="296842"/>
    <lineage>
        <taxon>Bacteria</taxon>
        <taxon>Pseudomonadati</taxon>
        <taxon>Thermodesulfobacteriota</taxon>
        <taxon>Desulfovibrionia</taxon>
        <taxon>Desulfovibrionales</taxon>
        <taxon>Desulfovibrionaceae</taxon>
        <taxon>Solidesulfovibrio</taxon>
    </lineage>
</organism>
<dbReference type="GO" id="GO:0006313">
    <property type="term" value="P:DNA transposition"/>
    <property type="evidence" value="ECO:0007669"/>
    <property type="project" value="InterPro"/>
</dbReference>
<keyword evidence="7" id="KW-0614">Plasmid</keyword>
<feature type="domain" description="Tn3 transposase DDE" evidence="5">
    <location>
        <begin position="576"/>
        <end position="964"/>
    </location>
</feature>
<dbReference type="GO" id="GO:0003677">
    <property type="term" value="F:DNA binding"/>
    <property type="evidence" value="ECO:0007669"/>
    <property type="project" value="UniProtKB-KW"/>
</dbReference>
<evidence type="ECO:0000313" key="8">
    <source>
        <dbReference type="Proteomes" id="UP000293296"/>
    </source>
</evidence>
<dbReference type="InterPro" id="IPR047653">
    <property type="entry name" value="Tn3-like_transpos"/>
</dbReference>
<dbReference type="AlphaFoldDB" id="A0A4P6HQI1"/>
<dbReference type="NCBIfam" id="NF033527">
    <property type="entry name" value="transpos_Tn3"/>
    <property type="match status" value="1"/>
</dbReference>
<gene>
    <name evidence="7" type="ORF">C3Y92_20115</name>
</gene>
<keyword evidence="8" id="KW-1185">Reference proteome</keyword>
<feature type="domain" description="DUF4158" evidence="6">
    <location>
        <begin position="6"/>
        <end position="153"/>
    </location>
</feature>
<keyword evidence="3" id="KW-0238">DNA-binding</keyword>
<comment type="similarity">
    <text evidence="1">Belongs to the transposase 7 family.</text>
</comment>
<dbReference type="InterPro" id="IPR002513">
    <property type="entry name" value="Tn3_Tnp_DDE_dom"/>
</dbReference>
<evidence type="ECO:0000256" key="1">
    <source>
        <dbReference type="ARBA" id="ARBA00009402"/>
    </source>
</evidence>
<dbReference type="GO" id="GO:0004803">
    <property type="term" value="F:transposase activity"/>
    <property type="evidence" value="ECO:0007669"/>
    <property type="project" value="InterPro"/>
</dbReference>
<evidence type="ECO:0000259" key="5">
    <source>
        <dbReference type="Pfam" id="PF01526"/>
    </source>
</evidence>
<dbReference type="Pfam" id="PF13700">
    <property type="entry name" value="DUF4158"/>
    <property type="match status" value="1"/>
</dbReference>
<proteinExistence type="inferred from homology"/>
<evidence type="ECO:0000256" key="4">
    <source>
        <dbReference type="ARBA" id="ARBA00023172"/>
    </source>
</evidence>
<dbReference type="Proteomes" id="UP000293296">
    <property type="component" value="Plasmid pDCAR1"/>
</dbReference>
<accession>A0A4P6HQI1</accession>
<protein>
    <submittedName>
        <fullName evidence="7">Tn3 family transposase</fullName>
    </submittedName>
</protein>
<dbReference type="EMBL" id="CP026539">
    <property type="protein sequence ID" value="QAZ69591.1"/>
    <property type="molecule type" value="Genomic_DNA"/>
</dbReference>
<dbReference type="KEGG" id="dcb:C3Y92_20115"/>
<dbReference type="RefSeq" id="WP_129356025.1">
    <property type="nucleotide sequence ID" value="NZ_CP026539.1"/>
</dbReference>
<evidence type="ECO:0000256" key="3">
    <source>
        <dbReference type="ARBA" id="ARBA00023125"/>
    </source>
</evidence>
<reference evidence="7 8" key="1">
    <citation type="submission" date="2018-02" db="EMBL/GenBank/DDBJ databases">
        <title>Genome sequence of Desulfovibrio carbinolicus DSM 3852.</title>
        <authorList>
            <person name="Wilbanks E."/>
            <person name="Skennerton C.T."/>
            <person name="Orphan V.J."/>
        </authorList>
    </citation>
    <scope>NUCLEOTIDE SEQUENCE [LARGE SCALE GENOMIC DNA]</scope>
    <source>
        <strain evidence="7 8">DSM 3852</strain>
        <plasmid evidence="8">pdcar1</plasmid>
    </source>
</reference>
<dbReference type="Pfam" id="PF01526">
    <property type="entry name" value="DDE_Tnp_Tn3"/>
    <property type="match status" value="1"/>
</dbReference>
<dbReference type="OrthoDB" id="5292689at2"/>
<geneLocation type="plasmid" evidence="8">
    <name>pdcar1</name>
</geneLocation>
<evidence type="ECO:0000259" key="6">
    <source>
        <dbReference type="Pfam" id="PF13700"/>
    </source>
</evidence>
<sequence length="985" mass="111369">MKRCWSRDELELHWGLLPPESGLLRNKSGATRLGFSLLLKFFQLEGRFPTAAHEMPDQAVAFLAEQTQVPAADWRQYPWDGPTIRRHRAEIRSWAGFREATVEDARALEAWLLAEVLPAEQRYDRLKEAALDRCRTLRIEPPAPERLKRHIRAAAHAHEVRFSQSIHHQLPPPVLARLAGLLTPLPSAAEASEWTAWQTLKADPGKPSVASVKEAAARLLLVREVGLPAGLFAGVQPKALDRYVKRASVEEPHELRRHSGPLQATLMAAFLHRRAEELTDHLVDLLVELIHKMSKRAEHKVEEGLASQFQKVPGKLGLLARMADASLNAPEGVVNQVIFPVASQQLLKALLQEIQASGPGYKETVRTVLKRSYRSHYRRILPELLDVLEFRCGNARHQPVMEALAVLKAHLWCKGSSYPKGTTVVTEGVVRPAWMPLVLDDDGTPPRINRIAYEICVLKALREQLRCREIWVVGSRRYRNPEEDLPQDFEARREAYYSDLGLLLDPKAFTAALREEMDHSLAALNEGMPANPRVKILQKKGGWIAVSPFEPQAEPENLGALKAEVARRWPMTSLLDVLKETDHQVGFAQCLRSGTEREHLDRRVLRRRLLLCLYGLGTNTGLKPMATGHADDSAKDLLYVRRRFLSLEGLRQAIARVVNATLEVRLSQIWGEATTACASDSKQLGAWDQNLLTEWHVRYGGRGVMVYWHVEKRATCIYSQFKRVSSSEAAAMIEGVLRHCTEMEVERQFVDSHGQSEVAFAFCRLLGFELMPRLKGIHRQRLYRPEPGKVYQNLAPVMAARSINWELIEQQLDAMVKHTIALKLGTADAESILRRFTRTNIQHPAYKALTELGKAIKTIFLCRYLGSEALRREIHEGLNVVENWNSANNFIFYGKGGELTTNRREDQEMGLLCLHLLQSSLVFVNTLMIQRILTDPAWTTPMETRDLAALTPLVYHHINPYGLFELDLDARIPLGDMTAEPVPAT</sequence>
<keyword evidence="4" id="KW-0233">DNA recombination</keyword>
<keyword evidence="2" id="KW-0815">Transposition</keyword>
<evidence type="ECO:0000313" key="7">
    <source>
        <dbReference type="EMBL" id="QAZ69591.1"/>
    </source>
</evidence>